<feature type="domain" description="Cytochrome C Planctomycete-type" evidence="3">
    <location>
        <begin position="47"/>
        <end position="107"/>
    </location>
</feature>
<dbReference type="InterPro" id="IPR011444">
    <property type="entry name" value="DUF1549"/>
</dbReference>
<dbReference type="GO" id="GO:0020037">
    <property type="term" value="F:heme binding"/>
    <property type="evidence" value="ECO:0007669"/>
    <property type="project" value="InterPro"/>
</dbReference>
<dbReference type="Proteomes" id="UP000003688">
    <property type="component" value="Unassembled WGS sequence"/>
</dbReference>
<dbReference type="InterPro" id="IPR022655">
    <property type="entry name" value="DUF1553"/>
</dbReference>
<evidence type="ECO:0000259" key="3">
    <source>
        <dbReference type="Pfam" id="PF07635"/>
    </source>
</evidence>
<gene>
    <name evidence="4" type="ORF">Cflav_PD2527</name>
</gene>
<evidence type="ECO:0000259" key="1">
    <source>
        <dbReference type="Pfam" id="PF07583"/>
    </source>
</evidence>
<dbReference type="PANTHER" id="PTHR35889">
    <property type="entry name" value="CYCLOINULO-OLIGOSACCHARIDE FRUCTANOTRANSFERASE-RELATED"/>
    <property type="match status" value="1"/>
</dbReference>
<dbReference type="InterPro" id="IPR036909">
    <property type="entry name" value="Cyt_c-like_dom_sf"/>
</dbReference>
<dbReference type="Pfam" id="PF07583">
    <property type="entry name" value="PSCyt2"/>
    <property type="match status" value="1"/>
</dbReference>
<dbReference type="AlphaFoldDB" id="B9XK68"/>
<accession>B9XK68</accession>
<evidence type="ECO:0000259" key="2">
    <source>
        <dbReference type="Pfam" id="PF07587"/>
    </source>
</evidence>
<dbReference type="STRING" id="320771.Cflav_PD2527"/>
<feature type="domain" description="DUF1549" evidence="1">
    <location>
        <begin position="156"/>
        <end position="362"/>
    </location>
</feature>
<organism evidence="4 5">
    <name type="scientific">Pedosphaera parvula (strain Ellin514)</name>
    <dbReference type="NCBI Taxonomy" id="320771"/>
    <lineage>
        <taxon>Bacteria</taxon>
        <taxon>Pseudomonadati</taxon>
        <taxon>Verrucomicrobiota</taxon>
        <taxon>Pedosphaerae</taxon>
        <taxon>Pedosphaerales</taxon>
        <taxon>Pedosphaeraceae</taxon>
        <taxon>Pedosphaera</taxon>
    </lineage>
</organism>
<evidence type="ECO:0008006" key="6">
    <source>
        <dbReference type="Google" id="ProtNLM"/>
    </source>
</evidence>
<dbReference type="Pfam" id="PF07635">
    <property type="entry name" value="PSCyt1"/>
    <property type="match status" value="1"/>
</dbReference>
<evidence type="ECO:0000313" key="4">
    <source>
        <dbReference type="EMBL" id="EEF59706.1"/>
    </source>
</evidence>
<reference evidence="4 5" key="1">
    <citation type="journal article" date="2011" name="J. Bacteriol.">
        <title>Genome sequence of 'Pedosphaera parvula' Ellin514, an aerobic Verrucomicrobial isolate from pasture soil.</title>
        <authorList>
            <person name="Kant R."/>
            <person name="van Passel M.W."/>
            <person name="Sangwan P."/>
            <person name="Palva A."/>
            <person name="Lucas S."/>
            <person name="Copeland A."/>
            <person name="Lapidus A."/>
            <person name="Glavina Del Rio T."/>
            <person name="Dalin E."/>
            <person name="Tice H."/>
            <person name="Bruce D."/>
            <person name="Goodwin L."/>
            <person name="Pitluck S."/>
            <person name="Chertkov O."/>
            <person name="Larimer F.W."/>
            <person name="Land M.L."/>
            <person name="Hauser L."/>
            <person name="Brettin T.S."/>
            <person name="Detter J.C."/>
            <person name="Han S."/>
            <person name="de Vos W.M."/>
            <person name="Janssen P.H."/>
            <person name="Smidt H."/>
        </authorList>
    </citation>
    <scope>NUCLEOTIDE SEQUENCE [LARGE SCALE GENOMIC DNA]</scope>
    <source>
        <strain evidence="4 5">Ellin514</strain>
    </source>
</reference>
<evidence type="ECO:0000313" key="5">
    <source>
        <dbReference type="Proteomes" id="UP000003688"/>
    </source>
</evidence>
<dbReference type="EMBL" id="ABOX02000024">
    <property type="protein sequence ID" value="EEF59706.1"/>
    <property type="molecule type" value="Genomic_DNA"/>
</dbReference>
<dbReference type="Pfam" id="PF07587">
    <property type="entry name" value="PSD1"/>
    <property type="match status" value="1"/>
</dbReference>
<sequence length="1040" mass="118246" precursor="true">MKLSYVTFGLLILSAGPLIPINGAAASSSSKTIDFNRDVRPILSDNCFNCHGPDEKRRKAKLRLDIAEGAVEVREGKQAIKPKDLQASEVWRRINTKDPDDMMPPPDSNKKLTEQQIQTLKRWIEGGAQYKGHWAFEAPRKPGLPKIKNRRWARNEIDYFIGAGLEEKKLKPESEASKEKLIRRVTFDLTGLPPTPEEVDAFLADKQAGAYERLVDRLLNSPRYGEHQARYWLDAVRYGDTHGLHLDNERSMWPYRDWVVKAFNENMPYDQFTIWQIAGDLLPQATREQKIASGYNRCNVTTSEGGAIADEFYVRYAIDRTETTSVVWMGLTAGCAVCHDHKFDPLTQKEFYSLYAFFNNCTEQAMDGNALLTPPVMKLPSPEQEEKVAGYDKEIAALKKEMSEEVKKVDYKDPGPHEIKELPEAREVIYVDDEFPGGAKPEKVDGTPDIEWVTAENGQIFSGKRAIKRTATGLAQDVFQNAKPSLVVGKGDKLFAYVYLDPKNPPKAIMLQFHTTDWMYRANWGDEDAIPFGEKGKALKKIMGPLPPVGEWVRLEVDTDKLEMKTGLRINGIAFTQYGGTVYWDKAGAMTKLEQEDRSGQSQWAWEVHTKAENAAGLPADIAKIIRERTDKRTEAEGKKLREYYLENIYEEARKILQPLNAKVAPIQKQRQELEDKIPGTLVMQEMEKPRGTFVLKRGEYDKKGEEVQPGVPHFLPPLPKTDKTNRLALAQWLVSTNHPLTSRVIVNRYWQQFFGIGLVKTAQDFGSQGEWPSNPELLDWLACRFMESGWNVQAMHRLMVTSAAYRQDSHVTPQKLEVDPENRLVSRGPRFRLDAEEIRDNALYASGLLLEKMGGHAVRPYQPEGIWEAVGYTASNTAKYTQEHGDALYRRSLYTFWKRTAPPPSMITFDAPSREKYCVRRERTDTPLQALVTMNDTQFIEAARHLAERMLQHEKNVDQRLDYGFRVLTARHPSAFEKTVLKETLTKHLAKYQQDEAAAKKLIAAGETPASKETNPSELAAYTMVASLLLNLDEVVNRN</sequence>
<dbReference type="OrthoDB" id="174255at2"/>
<protein>
    <recommendedName>
        <fullName evidence="6">Cytochrome c domain-containing protein</fullName>
    </recommendedName>
</protein>
<dbReference type="InterPro" id="IPR011429">
    <property type="entry name" value="Cyt_c_Planctomycete-type"/>
</dbReference>
<feature type="domain" description="DUF1553" evidence="2">
    <location>
        <begin position="726"/>
        <end position="985"/>
    </location>
</feature>
<keyword evidence="5" id="KW-1185">Reference proteome</keyword>
<dbReference type="PANTHER" id="PTHR35889:SF3">
    <property type="entry name" value="F-BOX DOMAIN-CONTAINING PROTEIN"/>
    <property type="match status" value="1"/>
</dbReference>
<comment type="caution">
    <text evidence="4">The sequence shown here is derived from an EMBL/GenBank/DDBJ whole genome shotgun (WGS) entry which is preliminary data.</text>
</comment>
<proteinExistence type="predicted"/>
<name>B9XK68_PEDPL</name>
<dbReference type="RefSeq" id="WP_007416211.1">
    <property type="nucleotide sequence ID" value="NZ_ABOX02000024.1"/>
</dbReference>
<dbReference type="GO" id="GO:0009055">
    <property type="term" value="F:electron transfer activity"/>
    <property type="evidence" value="ECO:0007669"/>
    <property type="project" value="InterPro"/>
</dbReference>
<dbReference type="SUPFAM" id="SSF46626">
    <property type="entry name" value="Cytochrome c"/>
    <property type="match status" value="1"/>
</dbReference>